<evidence type="ECO:0000313" key="2">
    <source>
        <dbReference type="EMBL" id="OQV14889.1"/>
    </source>
</evidence>
<evidence type="ECO:0000256" key="1">
    <source>
        <dbReference type="SAM" id="MobiDB-lite"/>
    </source>
</evidence>
<accession>A0A1W0WI85</accession>
<protein>
    <submittedName>
        <fullName evidence="2">Uncharacterized protein</fullName>
    </submittedName>
</protein>
<name>A0A1W0WI85_HYPEX</name>
<keyword evidence="3" id="KW-1185">Reference proteome</keyword>
<reference evidence="3" key="1">
    <citation type="submission" date="2017-01" db="EMBL/GenBank/DDBJ databases">
        <title>Comparative genomics of anhydrobiosis in the tardigrade Hypsibius dujardini.</title>
        <authorList>
            <person name="Yoshida Y."/>
            <person name="Koutsovoulos G."/>
            <person name="Laetsch D."/>
            <person name="Stevens L."/>
            <person name="Kumar S."/>
            <person name="Horikawa D."/>
            <person name="Ishino K."/>
            <person name="Komine S."/>
            <person name="Tomita M."/>
            <person name="Blaxter M."/>
            <person name="Arakawa K."/>
        </authorList>
    </citation>
    <scope>NUCLEOTIDE SEQUENCE [LARGE SCALE GENOMIC DNA]</scope>
    <source>
        <strain evidence="3">Z151</strain>
    </source>
</reference>
<feature type="region of interest" description="Disordered" evidence="1">
    <location>
        <begin position="30"/>
        <end position="54"/>
    </location>
</feature>
<dbReference type="AlphaFoldDB" id="A0A1W0WI85"/>
<dbReference type="EMBL" id="MTYJ01000097">
    <property type="protein sequence ID" value="OQV14889.1"/>
    <property type="molecule type" value="Genomic_DNA"/>
</dbReference>
<proteinExistence type="predicted"/>
<organism evidence="2 3">
    <name type="scientific">Hypsibius exemplaris</name>
    <name type="common">Freshwater tardigrade</name>
    <dbReference type="NCBI Taxonomy" id="2072580"/>
    <lineage>
        <taxon>Eukaryota</taxon>
        <taxon>Metazoa</taxon>
        <taxon>Ecdysozoa</taxon>
        <taxon>Tardigrada</taxon>
        <taxon>Eutardigrada</taxon>
        <taxon>Parachela</taxon>
        <taxon>Hypsibioidea</taxon>
        <taxon>Hypsibiidae</taxon>
        <taxon>Hypsibius</taxon>
    </lineage>
</organism>
<dbReference type="Proteomes" id="UP000192578">
    <property type="component" value="Unassembled WGS sequence"/>
</dbReference>
<comment type="caution">
    <text evidence="2">The sequence shown here is derived from an EMBL/GenBank/DDBJ whole genome shotgun (WGS) entry which is preliminary data.</text>
</comment>
<evidence type="ECO:0000313" key="3">
    <source>
        <dbReference type="Proteomes" id="UP000192578"/>
    </source>
</evidence>
<sequence length="115" mass="13194">MVDPKIRQVGPWPVAMHYSTNAESFAAVNAQASESTVEDPRNCNRNSKKQRDDVGVVGASVAEQDKLIDTLQLMEFDLFQEMRLLVPNHCADYDTMPAPVEFHYWIQVVMRLRKR</sequence>
<gene>
    <name evidence="2" type="ORF">BV898_10921</name>
</gene>